<evidence type="ECO:0000256" key="2">
    <source>
        <dbReference type="ARBA" id="ARBA00009433"/>
    </source>
</evidence>
<protein>
    <recommendedName>
        <fullName evidence="11">Fumarate reductase iron-sulfur subunit</fullName>
        <ecNumber evidence="11">1.3.5.1</ecNumber>
    </recommendedName>
</protein>
<comment type="caution">
    <text evidence="14">The sequence shown here is derived from an EMBL/GenBank/DDBJ whole genome shotgun (WGS) entry which is preliminary data.</text>
</comment>
<keyword evidence="4" id="KW-0816">Tricarboxylic acid cycle</keyword>
<keyword evidence="10 11" id="KW-0003">3Fe-4S</keyword>
<feature type="domain" description="2Fe-2S ferredoxin-type" evidence="12">
    <location>
        <begin position="11"/>
        <end position="100"/>
    </location>
</feature>
<evidence type="ECO:0000256" key="4">
    <source>
        <dbReference type="ARBA" id="ARBA00022532"/>
    </source>
</evidence>
<dbReference type="InterPro" id="IPR036010">
    <property type="entry name" value="2Fe-2S_ferredoxin-like_sf"/>
</dbReference>
<keyword evidence="8 11" id="KW-0408">Iron</keyword>
<dbReference type="Proteomes" id="UP001143362">
    <property type="component" value="Unassembled WGS sequence"/>
</dbReference>
<keyword evidence="5 11" id="KW-0001">2Fe-2S</keyword>
<evidence type="ECO:0000256" key="11">
    <source>
        <dbReference type="RuleBase" id="RU361237"/>
    </source>
</evidence>
<dbReference type="Gene3D" id="1.10.1060.10">
    <property type="entry name" value="Alpha-helical ferredoxin"/>
    <property type="match status" value="1"/>
</dbReference>
<keyword evidence="3 11" id="KW-0004">4Fe-4S</keyword>
<dbReference type="NCBIfam" id="TIGR00384">
    <property type="entry name" value="dhsB"/>
    <property type="match status" value="1"/>
</dbReference>
<keyword evidence="6 11" id="KW-0479">Metal-binding</keyword>
<dbReference type="Gene3D" id="3.10.20.30">
    <property type="match status" value="1"/>
</dbReference>
<accession>A0ABT3TEE7</accession>
<comment type="catalytic activity">
    <reaction evidence="11">
        <text>a menaquinone + succinate = a menaquinol + fumarate</text>
        <dbReference type="Rhea" id="RHEA:27834"/>
        <dbReference type="Rhea" id="RHEA-COMP:9537"/>
        <dbReference type="Rhea" id="RHEA-COMP:9539"/>
        <dbReference type="ChEBI" id="CHEBI:16374"/>
        <dbReference type="ChEBI" id="CHEBI:18151"/>
        <dbReference type="ChEBI" id="CHEBI:29806"/>
        <dbReference type="ChEBI" id="CHEBI:30031"/>
        <dbReference type="EC" id="1.3.5.1"/>
    </reaction>
</comment>
<dbReference type="InterPro" id="IPR025192">
    <property type="entry name" value="Succ_DH/fum_Rdtase_N"/>
</dbReference>
<dbReference type="SUPFAM" id="SSF54292">
    <property type="entry name" value="2Fe-2S ferredoxin-like"/>
    <property type="match status" value="1"/>
</dbReference>
<dbReference type="EMBL" id="SHNN01000001">
    <property type="protein sequence ID" value="MCX2980683.1"/>
    <property type="molecule type" value="Genomic_DNA"/>
</dbReference>
<comment type="cofactor">
    <cofactor evidence="11">
        <name>[2Fe-2S] cluster</name>
        <dbReference type="ChEBI" id="CHEBI:190135"/>
    </cofactor>
    <text evidence="11">Binds 1 [2Fe-2S] cluster.</text>
</comment>
<dbReference type="Pfam" id="PF13085">
    <property type="entry name" value="Fer2_3"/>
    <property type="match status" value="1"/>
</dbReference>
<evidence type="ECO:0000256" key="5">
    <source>
        <dbReference type="ARBA" id="ARBA00022714"/>
    </source>
</evidence>
<proteinExistence type="inferred from homology"/>
<evidence type="ECO:0000313" key="15">
    <source>
        <dbReference type="Proteomes" id="UP001143362"/>
    </source>
</evidence>
<comment type="cofactor">
    <cofactor evidence="11">
        <name>[3Fe-4S] cluster</name>
        <dbReference type="ChEBI" id="CHEBI:21137"/>
    </cofactor>
    <text evidence="11">Binds 1 [3Fe-4S] cluster.</text>
</comment>
<comment type="pathway">
    <text evidence="1">Carbohydrate metabolism; tricarboxylic acid cycle; fumarate from succinate (bacterial route): step 1/1.</text>
</comment>
<dbReference type="RefSeq" id="WP_320415541.1">
    <property type="nucleotide sequence ID" value="NZ_SHNN01000001.1"/>
</dbReference>
<keyword evidence="15" id="KW-1185">Reference proteome</keyword>
<name>A0ABT3TEE7_9GAMM</name>
<sequence length="259" mass="28904">MNIAAPSADIMKVTVQRYRPEQDNEPWLQHYQVPFSADTSVLEALQHIKDHLDPSLSFRWSCRMAICGSCGFMINGVPKLGCKAFLRDYSELHIAALDNFPIERDLISDISGFVENLETIKPYIIRDDPQELDTSQPINQAFIQTPAELSLYQQFSQCINCGLCYAACPQFGRNPDFLGPAALALASRYNRDSRDQGQEQRALFLNAEEGVWSCTFVGYCSEVCPKQVDPAAAINQGKAASTTDYMLNLLSLSKSGEKE</sequence>
<dbReference type="NCBIfam" id="NF004616">
    <property type="entry name" value="PRK05950.1"/>
    <property type="match status" value="1"/>
</dbReference>
<dbReference type="InterPro" id="IPR006058">
    <property type="entry name" value="2Fe2S_fd_BS"/>
</dbReference>
<dbReference type="InterPro" id="IPR012675">
    <property type="entry name" value="Beta-grasp_dom_sf"/>
</dbReference>
<evidence type="ECO:0000256" key="3">
    <source>
        <dbReference type="ARBA" id="ARBA00022485"/>
    </source>
</evidence>
<evidence type="ECO:0000256" key="8">
    <source>
        <dbReference type="ARBA" id="ARBA00023004"/>
    </source>
</evidence>
<keyword evidence="9 11" id="KW-0411">Iron-sulfur</keyword>
<organism evidence="14 15">
    <name type="scientific">Candidatus Litorirhabdus singularis</name>
    <dbReference type="NCBI Taxonomy" id="2518993"/>
    <lineage>
        <taxon>Bacteria</taxon>
        <taxon>Pseudomonadati</taxon>
        <taxon>Pseudomonadota</taxon>
        <taxon>Gammaproteobacteria</taxon>
        <taxon>Cellvibrionales</taxon>
        <taxon>Halieaceae</taxon>
        <taxon>Candidatus Litorirhabdus</taxon>
    </lineage>
</organism>
<dbReference type="PROSITE" id="PS51085">
    <property type="entry name" value="2FE2S_FER_2"/>
    <property type="match status" value="1"/>
</dbReference>
<dbReference type="PROSITE" id="PS00198">
    <property type="entry name" value="4FE4S_FER_1"/>
    <property type="match status" value="1"/>
</dbReference>
<dbReference type="PANTHER" id="PTHR11921:SF29">
    <property type="entry name" value="SUCCINATE DEHYDROGENASE [UBIQUINONE] IRON-SULFUR SUBUNIT, MITOCHONDRIAL"/>
    <property type="match status" value="1"/>
</dbReference>
<dbReference type="PANTHER" id="PTHR11921">
    <property type="entry name" value="SUCCINATE DEHYDROGENASE IRON-SULFUR PROTEIN"/>
    <property type="match status" value="1"/>
</dbReference>
<keyword evidence="7" id="KW-0560">Oxidoreductase</keyword>
<dbReference type="SUPFAM" id="SSF46548">
    <property type="entry name" value="alpha-helical ferredoxin"/>
    <property type="match status" value="1"/>
</dbReference>
<dbReference type="PROSITE" id="PS00197">
    <property type="entry name" value="2FE2S_FER_1"/>
    <property type="match status" value="1"/>
</dbReference>
<dbReference type="InterPro" id="IPR050573">
    <property type="entry name" value="SDH/FRD_Iron-Sulfur"/>
</dbReference>
<dbReference type="PROSITE" id="PS51379">
    <property type="entry name" value="4FE4S_FER_2"/>
    <property type="match status" value="1"/>
</dbReference>
<dbReference type="InterPro" id="IPR009051">
    <property type="entry name" value="Helical_ferredxn"/>
</dbReference>
<evidence type="ECO:0000259" key="13">
    <source>
        <dbReference type="PROSITE" id="PS51379"/>
    </source>
</evidence>
<evidence type="ECO:0000256" key="10">
    <source>
        <dbReference type="ARBA" id="ARBA00023291"/>
    </source>
</evidence>
<reference evidence="14" key="1">
    <citation type="submission" date="2019-02" db="EMBL/GenBank/DDBJ databases">
        <authorList>
            <person name="Li S.-H."/>
        </authorList>
    </citation>
    <scope>NUCLEOTIDE SEQUENCE</scope>
    <source>
        <strain evidence="14">IMCC14734</strain>
    </source>
</reference>
<evidence type="ECO:0000256" key="6">
    <source>
        <dbReference type="ARBA" id="ARBA00022723"/>
    </source>
</evidence>
<evidence type="ECO:0000256" key="9">
    <source>
        <dbReference type="ARBA" id="ARBA00023014"/>
    </source>
</evidence>
<gene>
    <name evidence="14" type="ORF">EYC98_07305</name>
</gene>
<feature type="domain" description="4Fe-4S ferredoxin-type" evidence="13">
    <location>
        <begin position="149"/>
        <end position="178"/>
    </location>
</feature>
<dbReference type="EC" id="1.3.5.1" evidence="11"/>
<evidence type="ECO:0000256" key="7">
    <source>
        <dbReference type="ARBA" id="ARBA00023002"/>
    </source>
</evidence>
<comment type="cofactor">
    <cofactor evidence="11">
        <name>[4Fe-4S] cluster</name>
        <dbReference type="ChEBI" id="CHEBI:49883"/>
    </cofactor>
    <text evidence="11">Binds 1 [4Fe-4S] cluster.</text>
</comment>
<comment type="similarity">
    <text evidence="2 11">Belongs to the succinate dehydrogenase/fumarate reductase iron-sulfur protein family.</text>
</comment>
<evidence type="ECO:0000313" key="14">
    <source>
        <dbReference type="EMBL" id="MCX2980683.1"/>
    </source>
</evidence>
<evidence type="ECO:0000256" key="1">
    <source>
        <dbReference type="ARBA" id="ARBA00004894"/>
    </source>
</evidence>
<dbReference type="InterPro" id="IPR017900">
    <property type="entry name" value="4Fe4S_Fe_S_CS"/>
</dbReference>
<dbReference type="NCBIfam" id="NF009051">
    <property type="entry name" value="PRK12385.1"/>
    <property type="match status" value="1"/>
</dbReference>
<dbReference type="Pfam" id="PF13183">
    <property type="entry name" value="Fer4_8"/>
    <property type="match status" value="1"/>
</dbReference>
<evidence type="ECO:0000259" key="12">
    <source>
        <dbReference type="PROSITE" id="PS51085"/>
    </source>
</evidence>
<dbReference type="InterPro" id="IPR017896">
    <property type="entry name" value="4Fe4S_Fe-S-bd"/>
</dbReference>
<dbReference type="InterPro" id="IPR001041">
    <property type="entry name" value="2Fe-2S_ferredoxin-type"/>
</dbReference>
<dbReference type="InterPro" id="IPR004489">
    <property type="entry name" value="Succ_DH/fum_Rdtase_Fe-S"/>
</dbReference>